<evidence type="ECO:0000313" key="1">
    <source>
        <dbReference type="EMBL" id="GEL81444.1"/>
    </source>
</evidence>
<accession>A0ABQ0VFL1</accession>
<protein>
    <submittedName>
        <fullName evidence="1">Uncharacterized protein</fullName>
    </submittedName>
</protein>
<name>A0ABQ0VFL1_ENTMU</name>
<keyword evidence="2" id="KW-1185">Reference proteome</keyword>
<dbReference type="EMBL" id="BJWA01000025">
    <property type="protein sequence ID" value="GEL81444.1"/>
    <property type="molecule type" value="Genomic_DNA"/>
</dbReference>
<organism evidence="1 2">
    <name type="scientific">Enterococcus mundtii</name>
    <dbReference type="NCBI Taxonomy" id="53346"/>
    <lineage>
        <taxon>Bacteria</taxon>
        <taxon>Bacillati</taxon>
        <taxon>Bacillota</taxon>
        <taxon>Bacilli</taxon>
        <taxon>Lactobacillales</taxon>
        <taxon>Enterococcaceae</taxon>
        <taxon>Enterococcus</taxon>
    </lineage>
</organism>
<dbReference type="Proteomes" id="UP000321175">
    <property type="component" value="Unassembled WGS sequence"/>
</dbReference>
<gene>
    <name evidence="1" type="ORF">EMU01_25880</name>
</gene>
<proteinExistence type="predicted"/>
<comment type="caution">
    <text evidence="1">The sequence shown here is derived from an EMBL/GenBank/DDBJ whole genome shotgun (WGS) entry which is preliminary data.</text>
</comment>
<reference evidence="1 2" key="1">
    <citation type="submission" date="2019-07" db="EMBL/GenBank/DDBJ databases">
        <title>Whole genome shotgun sequence of Enterococcus mundtii NBRC 100490.</title>
        <authorList>
            <person name="Hosoyama A."/>
            <person name="Uohara A."/>
            <person name="Ohji S."/>
            <person name="Ichikawa N."/>
        </authorList>
    </citation>
    <scope>NUCLEOTIDE SEQUENCE [LARGE SCALE GENOMIC DNA]</scope>
    <source>
        <strain evidence="1 2">NBRC 100490</strain>
    </source>
</reference>
<evidence type="ECO:0000313" key="2">
    <source>
        <dbReference type="Proteomes" id="UP000321175"/>
    </source>
</evidence>
<sequence>MIILFQKILPTISITANIRNIIYLLLKAVGTANLFIWETIFCGRTNNEIKKNNNVRQTKTKLFLFIG</sequence>